<dbReference type="Gene3D" id="3.40.50.1820">
    <property type="entry name" value="alpha/beta hydrolase"/>
    <property type="match status" value="1"/>
</dbReference>
<reference evidence="2 3" key="1">
    <citation type="submission" date="2024-01" db="EMBL/GenBank/DDBJ databases">
        <title>Complete genome of Cladobotryum mycophilum ATHUM6906.</title>
        <authorList>
            <person name="Christinaki A.C."/>
            <person name="Myridakis A.I."/>
            <person name="Kouvelis V.N."/>
        </authorList>
    </citation>
    <scope>NUCLEOTIDE SEQUENCE [LARGE SCALE GENOMIC DNA]</scope>
    <source>
        <strain evidence="2 3">ATHUM6906</strain>
    </source>
</reference>
<organism evidence="2 3">
    <name type="scientific">Cladobotryum mycophilum</name>
    <dbReference type="NCBI Taxonomy" id="491253"/>
    <lineage>
        <taxon>Eukaryota</taxon>
        <taxon>Fungi</taxon>
        <taxon>Dikarya</taxon>
        <taxon>Ascomycota</taxon>
        <taxon>Pezizomycotina</taxon>
        <taxon>Sordariomycetes</taxon>
        <taxon>Hypocreomycetidae</taxon>
        <taxon>Hypocreales</taxon>
        <taxon>Hypocreaceae</taxon>
        <taxon>Cladobotryum</taxon>
    </lineage>
</organism>
<dbReference type="SUPFAM" id="SSF53474">
    <property type="entry name" value="alpha/beta-Hydrolases"/>
    <property type="match status" value="1"/>
</dbReference>
<dbReference type="EMBL" id="JAVFKD010000014">
    <property type="protein sequence ID" value="KAK5989607.1"/>
    <property type="molecule type" value="Genomic_DNA"/>
</dbReference>
<sequence>MSDNSLTVIQDCDSSVPLPLVLIHDGGGTVMHYYSLGDMGRTVYGIDTKSTWRDGIPSMVEDYCAMIKEMDLPAILLGGWSLGGIVALEIAQALSEDPDIDVVGVILIESIYPQLVKRHYANINPLDLTYSKNIPNDVRDRIYTNLSESIQAVQSHKMQSELNIPPTVLIRAVSSMPSLQGIPIPDVLGWDHDGHDFIKQVYKVPGHHFSIFQDEHV</sequence>
<proteinExistence type="predicted"/>
<dbReference type="InterPro" id="IPR001031">
    <property type="entry name" value="Thioesterase"/>
</dbReference>
<accession>A0ABR0SBR3</accession>
<gene>
    <name evidence="2" type="ORF">PT974_07861</name>
</gene>
<evidence type="ECO:0000313" key="2">
    <source>
        <dbReference type="EMBL" id="KAK5989607.1"/>
    </source>
</evidence>
<keyword evidence="3" id="KW-1185">Reference proteome</keyword>
<evidence type="ECO:0000313" key="3">
    <source>
        <dbReference type="Proteomes" id="UP001338125"/>
    </source>
</evidence>
<comment type="caution">
    <text evidence="2">The sequence shown here is derived from an EMBL/GenBank/DDBJ whole genome shotgun (WGS) entry which is preliminary data.</text>
</comment>
<evidence type="ECO:0000259" key="1">
    <source>
        <dbReference type="Pfam" id="PF00975"/>
    </source>
</evidence>
<name>A0ABR0SBR3_9HYPO</name>
<feature type="domain" description="Thioesterase" evidence="1">
    <location>
        <begin position="19"/>
        <end position="127"/>
    </location>
</feature>
<dbReference type="Pfam" id="PF00975">
    <property type="entry name" value="Thioesterase"/>
    <property type="match status" value="1"/>
</dbReference>
<protein>
    <submittedName>
        <fullName evidence="2">Thioesterase AMT4</fullName>
    </submittedName>
</protein>
<dbReference type="InterPro" id="IPR029058">
    <property type="entry name" value="AB_hydrolase_fold"/>
</dbReference>
<dbReference type="Proteomes" id="UP001338125">
    <property type="component" value="Unassembled WGS sequence"/>
</dbReference>